<sequence>MGFGYTAKAFILLVAFASTLAHTKAKTIVVGGSAGWTYGFNYTKWAHDNCPFYFKDTLVFKYDPPTNTTPPHAHSVYLLPNLWSWIKCDFRRAKMLANTTQGTGDGFGVVLNKWMPYYFACGEGPNHLHCNNGTMKFIAWPFWRWN</sequence>
<name>A0AAN8ZJ32_9MAGN</name>
<keyword evidence="4" id="KW-1185">Reference proteome</keyword>
<dbReference type="GO" id="GO:0009055">
    <property type="term" value="F:electron transfer activity"/>
    <property type="evidence" value="ECO:0007669"/>
    <property type="project" value="InterPro"/>
</dbReference>
<dbReference type="Gene3D" id="2.60.40.420">
    <property type="entry name" value="Cupredoxins - blue copper proteins"/>
    <property type="match status" value="1"/>
</dbReference>
<dbReference type="SUPFAM" id="SSF49503">
    <property type="entry name" value="Cupredoxins"/>
    <property type="match status" value="1"/>
</dbReference>
<feature type="chain" id="PRO_5042885150" evidence="1">
    <location>
        <begin position="26"/>
        <end position="146"/>
    </location>
</feature>
<dbReference type="PANTHER" id="PTHR34052">
    <property type="entry name" value="GLYCINE-RICH PROTEIN-LIKE"/>
    <property type="match status" value="1"/>
</dbReference>
<gene>
    <name evidence="3" type="ORF">RJ641_029088</name>
</gene>
<feature type="domain" description="Phytocyanin" evidence="2">
    <location>
        <begin position="26"/>
        <end position="143"/>
    </location>
</feature>
<evidence type="ECO:0000313" key="3">
    <source>
        <dbReference type="EMBL" id="KAK6939557.1"/>
    </source>
</evidence>
<dbReference type="PROSITE" id="PS51485">
    <property type="entry name" value="PHYTOCYANIN"/>
    <property type="match status" value="1"/>
</dbReference>
<accession>A0AAN8ZJ32</accession>
<dbReference type="InterPro" id="IPR003245">
    <property type="entry name" value="Phytocyanin_dom"/>
</dbReference>
<comment type="caution">
    <text evidence="3">The sequence shown here is derived from an EMBL/GenBank/DDBJ whole genome shotgun (WGS) entry which is preliminary data.</text>
</comment>
<proteinExistence type="predicted"/>
<dbReference type="PANTHER" id="PTHR34052:SF2">
    <property type="entry name" value="PLASTOCYANIN-LIKE DOMAIN PROTEIN"/>
    <property type="match status" value="1"/>
</dbReference>
<feature type="signal peptide" evidence="1">
    <location>
        <begin position="1"/>
        <end position="25"/>
    </location>
</feature>
<keyword evidence="1" id="KW-0732">Signal</keyword>
<dbReference type="EMBL" id="JBAMMX010000005">
    <property type="protein sequence ID" value="KAK6939557.1"/>
    <property type="molecule type" value="Genomic_DNA"/>
</dbReference>
<organism evidence="3 4">
    <name type="scientific">Dillenia turbinata</name>
    <dbReference type="NCBI Taxonomy" id="194707"/>
    <lineage>
        <taxon>Eukaryota</taxon>
        <taxon>Viridiplantae</taxon>
        <taxon>Streptophyta</taxon>
        <taxon>Embryophyta</taxon>
        <taxon>Tracheophyta</taxon>
        <taxon>Spermatophyta</taxon>
        <taxon>Magnoliopsida</taxon>
        <taxon>eudicotyledons</taxon>
        <taxon>Gunneridae</taxon>
        <taxon>Pentapetalae</taxon>
        <taxon>Dilleniales</taxon>
        <taxon>Dilleniaceae</taxon>
        <taxon>Dillenia</taxon>
    </lineage>
</organism>
<protein>
    <submittedName>
        <fullName evidence="3">Phytocyanin domain</fullName>
    </submittedName>
</protein>
<dbReference type="AlphaFoldDB" id="A0AAN8ZJ32"/>
<dbReference type="InterPro" id="IPR008972">
    <property type="entry name" value="Cupredoxin"/>
</dbReference>
<evidence type="ECO:0000259" key="2">
    <source>
        <dbReference type="PROSITE" id="PS51485"/>
    </source>
</evidence>
<reference evidence="3 4" key="1">
    <citation type="submission" date="2023-12" db="EMBL/GenBank/DDBJ databases">
        <title>A high-quality genome assembly for Dillenia turbinata (Dilleniales).</title>
        <authorList>
            <person name="Chanderbali A."/>
        </authorList>
    </citation>
    <scope>NUCLEOTIDE SEQUENCE [LARGE SCALE GENOMIC DNA]</scope>
    <source>
        <strain evidence="3">LSX21</strain>
        <tissue evidence="3">Leaf</tissue>
    </source>
</reference>
<evidence type="ECO:0000256" key="1">
    <source>
        <dbReference type="SAM" id="SignalP"/>
    </source>
</evidence>
<evidence type="ECO:0000313" key="4">
    <source>
        <dbReference type="Proteomes" id="UP001370490"/>
    </source>
</evidence>
<dbReference type="Proteomes" id="UP001370490">
    <property type="component" value="Unassembled WGS sequence"/>
</dbReference>